<dbReference type="InterPro" id="IPR013154">
    <property type="entry name" value="ADH-like_N"/>
</dbReference>
<accession>X1D884</accession>
<dbReference type="SUPFAM" id="SSF50129">
    <property type="entry name" value="GroES-like"/>
    <property type="match status" value="1"/>
</dbReference>
<dbReference type="PANTHER" id="PTHR43401">
    <property type="entry name" value="L-THREONINE 3-DEHYDROGENASE"/>
    <property type="match status" value="1"/>
</dbReference>
<keyword evidence="1" id="KW-0479">Metal-binding</keyword>
<dbReference type="GO" id="GO:0016491">
    <property type="term" value="F:oxidoreductase activity"/>
    <property type="evidence" value="ECO:0007669"/>
    <property type="project" value="UniProtKB-KW"/>
</dbReference>
<proteinExistence type="predicted"/>
<dbReference type="GO" id="GO:0008270">
    <property type="term" value="F:zinc ion binding"/>
    <property type="evidence" value="ECO:0007669"/>
    <property type="project" value="InterPro"/>
</dbReference>
<dbReference type="InterPro" id="IPR011032">
    <property type="entry name" value="GroES-like_sf"/>
</dbReference>
<keyword evidence="2" id="KW-0862">Zinc</keyword>
<reference evidence="5" key="1">
    <citation type="journal article" date="2014" name="Front. Microbiol.">
        <title>High frequency of phylogenetically diverse reductive dehalogenase-homologous genes in deep subseafloor sedimentary metagenomes.</title>
        <authorList>
            <person name="Kawai M."/>
            <person name="Futagami T."/>
            <person name="Toyoda A."/>
            <person name="Takaki Y."/>
            <person name="Nishi S."/>
            <person name="Hori S."/>
            <person name="Arai W."/>
            <person name="Tsubouchi T."/>
            <person name="Morono Y."/>
            <person name="Uchiyama I."/>
            <person name="Ito T."/>
            <person name="Fujiyama A."/>
            <person name="Inagaki F."/>
            <person name="Takami H."/>
        </authorList>
    </citation>
    <scope>NUCLEOTIDE SEQUENCE</scope>
    <source>
        <strain evidence="5">Expedition CK06-06</strain>
    </source>
</reference>
<protein>
    <recommendedName>
        <fullName evidence="4">Alcohol dehydrogenase-like N-terminal domain-containing protein</fullName>
    </recommendedName>
</protein>
<gene>
    <name evidence="5" type="ORF">S01H4_38115</name>
</gene>
<comment type="caution">
    <text evidence="5">The sequence shown here is derived from an EMBL/GenBank/DDBJ whole genome shotgun (WGS) entry which is preliminary data.</text>
</comment>
<dbReference type="Gene3D" id="3.90.180.10">
    <property type="entry name" value="Medium-chain alcohol dehydrogenases, catalytic domain"/>
    <property type="match status" value="1"/>
</dbReference>
<dbReference type="AlphaFoldDB" id="X1D884"/>
<name>X1D884_9ZZZZ</name>
<organism evidence="5">
    <name type="scientific">marine sediment metagenome</name>
    <dbReference type="NCBI Taxonomy" id="412755"/>
    <lineage>
        <taxon>unclassified sequences</taxon>
        <taxon>metagenomes</taxon>
        <taxon>ecological metagenomes</taxon>
    </lineage>
</organism>
<feature type="domain" description="Alcohol dehydrogenase-like N-terminal" evidence="4">
    <location>
        <begin position="23"/>
        <end position="131"/>
    </location>
</feature>
<dbReference type="EMBL" id="BART01020523">
    <property type="protein sequence ID" value="GAH04490.1"/>
    <property type="molecule type" value="Genomic_DNA"/>
</dbReference>
<evidence type="ECO:0000256" key="2">
    <source>
        <dbReference type="ARBA" id="ARBA00022833"/>
    </source>
</evidence>
<dbReference type="PANTHER" id="PTHR43401:SF2">
    <property type="entry name" value="L-THREONINE 3-DEHYDROGENASE"/>
    <property type="match status" value="1"/>
</dbReference>
<sequence>MKAIVYKGPEQFSIEDVDIPVCGEGQVLIRIKSCGICKTDIHIHRGEFMAKFPLIPGHEFAGIVEKVGSKVKEFKAGDRVVANNWILCGKCYYCKEGKPLFCENPYAMGVNGPGGFTEYVVVNESMAFHISDNLSFDEAALAEPTACAVHG</sequence>
<dbReference type="InterPro" id="IPR050129">
    <property type="entry name" value="Zn_alcohol_dh"/>
</dbReference>
<evidence type="ECO:0000256" key="1">
    <source>
        <dbReference type="ARBA" id="ARBA00022723"/>
    </source>
</evidence>
<keyword evidence="3" id="KW-0560">Oxidoreductase</keyword>
<evidence type="ECO:0000313" key="5">
    <source>
        <dbReference type="EMBL" id="GAH04490.1"/>
    </source>
</evidence>
<evidence type="ECO:0000259" key="4">
    <source>
        <dbReference type="Pfam" id="PF08240"/>
    </source>
</evidence>
<dbReference type="Pfam" id="PF08240">
    <property type="entry name" value="ADH_N"/>
    <property type="match status" value="1"/>
</dbReference>
<feature type="non-terminal residue" evidence="5">
    <location>
        <position position="151"/>
    </location>
</feature>
<evidence type="ECO:0000256" key="3">
    <source>
        <dbReference type="ARBA" id="ARBA00023002"/>
    </source>
</evidence>
<dbReference type="InterPro" id="IPR002328">
    <property type="entry name" value="ADH_Zn_CS"/>
</dbReference>
<dbReference type="PROSITE" id="PS00059">
    <property type="entry name" value="ADH_ZINC"/>
    <property type="match status" value="1"/>
</dbReference>